<dbReference type="EMBL" id="JAFEVO010000001">
    <property type="protein sequence ID" value="MBS3180688.1"/>
    <property type="molecule type" value="Genomic_DNA"/>
</dbReference>
<dbReference type="Proteomes" id="UP000811492">
    <property type="component" value="Unassembled WGS sequence"/>
</dbReference>
<evidence type="ECO:0000313" key="1">
    <source>
        <dbReference type="EMBL" id="MBS3180688.1"/>
    </source>
</evidence>
<accession>A0ABS5M0G8</accession>
<protein>
    <submittedName>
        <fullName evidence="1">Uncharacterized protein</fullName>
    </submittedName>
</protein>
<name>A0ABS5M0G8_9MICO</name>
<gene>
    <name evidence="1" type="ORF">JSQ98_00455</name>
</gene>
<evidence type="ECO:0000313" key="2">
    <source>
        <dbReference type="Proteomes" id="UP000811492"/>
    </source>
</evidence>
<organism evidence="1 2">
    <name type="scientific">Leucobacter manosquensis</name>
    <dbReference type="NCBI Taxonomy" id="2810611"/>
    <lineage>
        <taxon>Bacteria</taxon>
        <taxon>Bacillati</taxon>
        <taxon>Actinomycetota</taxon>
        <taxon>Actinomycetes</taxon>
        <taxon>Micrococcales</taxon>
        <taxon>Microbacteriaceae</taxon>
        <taxon>Leucobacter</taxon>
    </lineage>
</organism>
<proteinExistence type="predicted"/>
<comment type="caution">
    <text evidence="1">The sequence shown here is derived from an EMBL/GenBank/DDBJ whole genome shotgun (WGS) entry which is preliminary data.</text>
</comment>
<keyword evidence="2" id="KW-1185">Reference proteome</keyword>
<sequence>MNHESISTVWLTYRDASNRVSRSVRTMKRWRHEGMPMSFDQWGRRIVKEHILLAEYRKRLAADPVHQQRIRSLTGDTPSDELLDLLSVSPPRLMVE</sequence>
<reference evidence="1 2" key="1">
    <citation type="submission" date="2021-02" db="EMBL/GenBank/DDBJ databases">
        <title>Draft genome and description of Leucobacter sp nov strain Marseille-Q4368.</title>
        <authorList>
            <person name="Boxberger M."/>
            <person name="La Scola B."/>
        </authorList>
    </citation>
    <scope>NUCLEOTIDE SEQUENCE [LARGE SCALE GENOMIC DNA]</scope>
    <source>
        <strain evidence="1 2">Marseille-Q4368</strain>
    </source>
</reference>